<dbReference type="Proteomes" id="UP000618094">
    <property type="component" value="Unassembled WGS sequence"/>
</dbReference>
<keyword evidence="1" id="KW-0472">Membrane</keyword>
<dbReference type="AlphaFoldDB" id="A0A8H9KGT0"/>
<comment type="caution">
    <text evidence="2">The sequence shown here is derived from an EMBL/GenBank/DDBJ whole genome shotgun (WGS) entry which is preliminary data.</text>
</comment>
<dbReference type="Pfam" id="PF05656">
    <property type="entry name" value="DUF805"/>
    <property type="match status" value="1"/>
</dbReference>
<organism evidence="2 3">
    <name type="scientific">Lactobacillus helveticus</name>
    <name type="common">Lactobacillus suntoryeus</name>
    <dbReference type="NCBI Taxonomy" id="1587"/>
    <lineage>
        <taxon>Bacteria</taxon>
        <taxon>Bacillati</taxon>
        <taxon>Bacillota</taxon>
        <taxon>Bacilli</taxon>
        <taxon>Lactobacillales</taxon>
        <taxon>Lactobacillaceae</taxon>
        <taxon>Lactobacillus</taxon>
    </lineage>
</organism>
<name>A0A8H9KGT0_LACHE</name>
<proteinExistence type="predicted"/>
<evidence type="ECO:0000313" key="3">
    <source>
        <dbReference type="Proteomes" id="UP000618094"/>
    </source>
</evidence>
<keyword evidence="1" id="KW-0812">Transmembrane</keyword>
<keyword evidence="1" id="KW-1133">Transmembrane helix</keyword>
<evidence type="ECO:0008006" key="4">
    <source>
        <dbReference type="Google" id="ProtNLM"/>
    </source>
</evidence>
<evidence type="ECO:0000256" key="1">
    <source>
        <dbReference type="SAM" id="Phobius"/>
    </source>
</evidence>
<dbReference type="InterPro" id="IPR008523">
    <property type="entry name" value="DUF805"/>
</dbReference>
<dbReference type="RefSeq" id="WP_236652612.1">
    <property type="nucleotide sequence ID" value="NZ_BLYO01000230.1"/>
</dbReference>
<accession>A0A8H9KGT0</accession>
<protein>
    <recommendedName>
        <fullName evidence="4">DUF805 domain-containing protein</fullName>
    </recommendedName>
</protein>
<feature type="transmembrane region" description="Helical" evidence="1">
    <location>
        <begin position="125"/>
        <end position="144"/>
    </location>
</feature>
<dbReference type="PANTHER" id="PTHR34980">
    <property type="entry name" value="INNER MEMBRANE PROTEIN-RELATED-RELATED"/>
    <property type="match status" value="1"/>
</dbReference>
<feature type="transmembrane region" description="Helical" evidence="1">
    <location>
        <begin position="45"/>
        <end position="71"/>
    </location>
</feature>
<dbReference type="GO" id="GO:0005886">
    <property type="term" value="C:plasma membrane"/>
    <property type="evidence" value="ECO:0007669"/>
    <property type="project" value="TreeGrafter"/>
</dbReference>
<reference evidence="2" key="1">
    <citation type="submission" date="2020-07" db="EMBL/GenBank/DDBJ databases">
        <title>Draft genome sequence of Lactobacillus helveticus strain H-8.</title>
        <authorList>
            <person name="Endo A."/>
            <person name="Maeno S."/>
            <person name="Kido Y."/>
        </authorList>
    </citation>
    <scope>NUCLEOTIDE SEQUENCE</scope>
    <source>
        <strain evidence="2">H-8</strain>
    </source>
</reference>
<sequence length="161" mass="19112">MEKEYYKQPYHEPESQVPNPSFSEIMKDFFFAPFKWNARSTRKEFWISYAVQVVTSIIIGTIELLAILPYSSIDTNDTEWNELVSSITITFIIINIILSILLLWLKFNLLGAAIRRLHDTNHEGWWILLYLVPFGWIFIIYFIILPTVEEPVRWGNYLFTK</sequence>
<feature type="transmembrane region" description="Helical" evidence="1">
    <location>
        <begin position="83"/>
        <end position="105"/>
    </location>
</feature>
<gene>
    <name evidence="2" type="ORF">LHEH8_10880</name>
</gene>
<evidence type="ECO:0000313" key="2">
    <source>
        <dbReference type="EMBL" id="GFO99332.1"/>
    </source>
</evidence>
<dbReference type="EMBL" id="BLYO01000230">
    <property type="protein sequence ID" value="GFO99332.1"/>
    <property type="molecule type" value="Genomic_DNA"/>
</dbReference>